<gene>
    <name evidence="5" type="ORF">ATF69_3523</name>
</gene>
<dbReference type="InterPro" id="IPR013517">
    <property type="entry name" value="FG-GAP"/>
</dbReference>
<dbReference type="InterPro" id="IPR013519">
    <property type="entry name" value="Int_alpha_beta-p"/>
</dbReference>
<keyword evidence="2" id="KW-0677">Repeat</keyword>
<feature type="region of interest" description="Disordered" evidence="4">
    <location>
        <begin position="748"/>
        <end position="767"/>
    </location>
</feature>
<dbReference type="PROSITE" id="PS51257">
    <property type="entry name" value="PROKAR_LIPOPROTEIN"/>
    <property type="match status" value="1"/>
</dbReference>
<keyword evidence="1" id="KW-0732">Signal</keyword>
<dbReference type="Gene3D" id="2.60.40.10">
    <property type="entry name" value="Immunoglobulins"/>
    <property type="match status" value="1"/>
</dbReference>
<comment type="caution">
    <text evidence="5">The sequence shown here is derived from an EMBL/GenBank/DDBJ whole genome shotgun (WGS) entry which is preliminary data.</text>
</comment>
<name>A0A561XIL3_ACIDE</name>
<evidence type="ECO:0000256" key="2">
    <source>
        <dbReference type="ARBA" id="ARBA00022737"/>
    </source>
</evidence>
<dbReference type="SMART" id="SM00191">
    <property type="entry name" value="Int_alpha"/>
    <property type="match status" value="4"/>
</dbReference>
<evidence type="ECO:0000256" key="1">
    <source>
        <dbReference type="ARBA" id="ARBA00022729"/>
    </source>
</evidence>
<evidence type="ECO:0000313" key="5">
    <source>
        <dbReference type="EMBL" id="TWG35953.1"/>
    </source>
</evidence>
<dbReference type="PANTHER" id="PTHR36220">
    <property type="entry name" value="UNNAMED PRODUCT"/>
    <property type="match status" value="1"/>
</dbReference>
<accession>A0A561XIL3</accession>
<proteinExistence type="predicted"/>
<dbReference type="InterPro" id="IPR013783">
    <property type="entry name" value="Ig-like_fold"/>
</dbReference>
<dbReference type="InterPro" id="IPR003961">
    <property type="entry name" value="FN3_dom"/>
</dbReference>
<dbReference type="AlphaFoldDB" id="A0A561XIL3"/>
<dbReference type="Proteomes" id="UP000321485">
    <property type="component" value="Unassembled WGS sequence"/>
</dbReference>
<dbReference type="Gene3D" id="2.130.10.130">
    <property type="entry name" value="Integrin alpha, N-terminal"/>
    <property type="match status" value="2"/>
</dbReference>
<dbReference type="InterPro" id="IPR028994">
    <property type="entry name" value="Integrin_alpha_N"/>
</dbReference>
<dbReference type="SUPFAM" id="SSF50965">
    <property type="entry name" value="Galactose oxidase, central domain"/>
    <property type="match status" value="1"/>
</dbReference>
<evidence type="ECO:0000313" key="6">
    <source>
        <dbReference type="Proteomes" id="UP000321485"/>
    </source>
</evidence>
<dbReference type="Pfam" id="PF14312">
    <property type="entry name" value="FG-GAP_2"/>
    <property type="match status" value="6"/>
</dbReference>
<feature type="compositionally biased region" description="Polar residues" evidence="4">
    <location>
        <begin position="752"/>
        <end position="767"/>
    </location>
</feature>
<evidence type="ECO:0000256" key="3">
    <source>
        <dbReference type="ARBA" id="ARBA00023180"/>
    </source>
</evidence>
<sequence length="778" mass="78289">MYRNFSAMAEALRVRLAGAAWALPLVMAGVLAACGGGGGDSAEPPPPPPPPSAVQHPVGGTVTGLTGTLVLANGAGAEVSITASGSYVTNVAQGQAYNIVVRTQPVGQTCVVENGSGVVTGPVTNILVTCTTNTYVVGGTVTGLVGGLRLRLNGAADLLLTDNGAFRFASPVSHGSAYAVTVYAQPVDQACTVEAGTGVAVAPVTQVRVLCSTIYTPPPPPPPPPPAPPAPGGLGVGYGTKALIFSWTSAPGATSYTVYEDPDGAGPLTPVQIGSTATTGLTYAVPVLLHLRLNATYTVQACNAGGCSAPSTSVAADMVRAVGYFKASATTAEGRFGNRVALSSNGTTLAVGAYGEGGNTGAVYVFTKSGATWSQQARIAAPNGEANDYFGNAVALSADGNTLAIGADGESGDQKGTFATMPATNNLASNSGAVYVYSRTGAVWSQQAFIKASNADADDLFGSFVALSNDGNTLAVGAYNEDGDLTGTHGNAAYAASGAAYVFARTGTSWAQQSYLKASNAGAGDFFGIYLSLSGAGDTLAVGAFFERSALASDPADDALTNAGAAYVFQRNAGAWSQQAYLKAPSPQAQDRFGVSVILSGDGNTLAVGTDGDSSNYTGTFVVPPPRNTLALNSGAVFVFIRAGGVWQSQAYLKASNTRTPHRFGNNLAMSSDGNTLVVPSYRDDSNARGFNGDQANTAAADAGAVLVFRRSAGTWAQQAYLKAPNTGTGDRFGGRVAISGDGTTLAVGASTEDSGSTGVGSNQVDESSTNAGAVYLY</sequence>
<evidence type="ECO:0000256" key="4">
    <source>
        <dbReference type="SAM" id="MobiDB-lite"/>
    </source>
</evidence>
<dbReference type="EMBL" id="VJWE01000015">
    <property type="protein sequence ID" value="TWG35953.1"/>
    <property type="molecule type" value="Genomic_DNA"/>
</dbReference>
<dbReference type="PANTHER" id="PTHR36220:SF1">
    <property type="entry name" value="GAMMA TUBULIN COMPLEX COMPONENT C-TERMINAL DOMAIN-CONTAINING PROTEIN"/>
    <property type="match status" value="1"/>
</dbReference>
<dbReference type="CDD" id="cd00063">
    <property type="entry name" value="FN3"/>
    <property type="match status" value="1"/>
</dbReference>
<protein>
    <submittedName>
        <fullName evidence="5">FG-GAP repeat protein</fullName>
    </submittedName>
</protein>
<organism evidence="5 6">
    <name type="scientific">Acidovorax delafieldii</name>
    <name type="common">Pseudomonas delafieldii</name>
    <dbReference type="NCBI Taxonomy" id="47920"/>
    <lineage>
        <taxon>Bacteria</taxon>
        <taxon>Pseudomonadati</taxon>
        <taxon>Pseudomonadota</taxon>
        <taxon>Betaproteobacteria</taxon>
        <taxon>Burkholderiales</taxon>
        <taxon>Comamonadaceae</taxon>
        <taxon>Acidovorax</taxon>
    </lineage>
</organism>
<dbReference type="InterPro" id="IPR011043">
    <property type="entry name" value="Gal_Oxase/kelch_b-propeller"/>
</dbReference>
<reference evidence="5 6" key="1">
    <citation type="journal article" date="2015" name="Stand. Genomic Sci.">
        <title>Genomic Encyclopedia of Bacterial and Archaeal Type Strains, Phase III: the genomes of soil and plant-associated and newly described type strains.</title>
        <authorList>
            <person name="Whitman W.B."/>
            <person name="Woyke T."/>
            <person name="Klenk H.P."/>
            <person name="Zhou Y."/>
            <person name="Lilburn T.G."/>
            <person name="Beck B.J."/>
            <person name="De Vos P."/>
            <person name="Vandamme P."/>
            <person name="Eisen J.A."/>
            <person name="Garrity G."/>
            <person name="Hugenholtz P."/>
            <person name="Kyrpides N.C."/>
        </authorList>
    </citation>
    <scope>NUCLEOTIDE SEQUENCE [LARGE SCALE GENOMIC DNA]</scope>
    <source>
        <strain evidence="5 6">DSM 64</strain>
    </source>
</reference>
<keyword evidence="3" id="KW-0325">Glycoprotein</keyword>